<organism evidence="1">
    <name type="scientific">Timema monikensis</name>
    <dbReference type="NCBI Taxonomy" id="170555"/>
    <lineage>
        <taxon>Eukaryota</taxon>
        <taxon>Metazoa</taxon>
        <taxon>Ecdysozoa</taxon>
        <taxon>Arthropoda</taxon>
        <taxon>Hexapoda</taxon>
        <taxon>Insecta</taxon>
        <taxon>Pterygota</taxon>
        <taxon>Neoptera</taxon>
        <taxon>Polyneoptera</taxon>
        <taxon>Phasmatodea</taxon>
        <taxon>Timematodea</taxon>
        <taxon>Timematoidea</taxon>
        <taxon>Timematidae</taxon>
        <taxon>Timema</taxon>
    </lineage>
</organism>
<accession>A0A7R9EMD2</accession>
<sequence length="150" mass="16745">MNLFVVRDVIHTLIHLLRGGGLLVDPVGHFFGRFCTMILPSRSGELSKFLGVIVSSLVPLACQNTKVLNLLTTLVVKNEVHLYEAIKLVDPFPPDPEFLPLREVYCRIKYAAGPFSLDDEVKQFLGVASGHLGCRVEGLHHLRKQVDPFQ</sequence>
<proteinExistence type="predicted"/>
<evidence type="ECO:0000313" key="1">
    <source>
        <dbReference type="EMBL" id="CAD7435646.1"/>
    </source>
</evidence>
<dbReference type="AlphaFoldDB" id="A0A7R9EMD2"/>
<dbReference type="EMBL" id="OB801502">
    <property type="protein sequence ID" value="CAD7435646.1"/>
    <property type="molecule type" value="Genomic_DNA"/>
</dbReference>
<gene>
    <name evidence="1" type="ORF">TMSB3V08_LOCUS12292</name>
</gene>
<name>A0A7R9EMD2_9NEOP</name>
<reference evidence="1" key="1">
    <citation type="submission" date="2020-11" db="EMBL/GenBank/DDBJ databases">
        <authorList>
            <person name="Tran Van P."/>
        </authorList>
    </citation>
    <scope>NUCLEOTIDE SEQUENCE</scope>
</reference>
<protein>
    <submittedName>
        <fullName evidence="1">Uncharacterized protein</fullName>
    </submittedName>
</protein>